<feature type="compositionally biased region" description="Basic and acidic residues" evidence="1">
    <location>
        <begin position="48"/>
        <end position="65"/>
    </location>
</feature>
<comment type="caution">
    <text evidence="3">The sequence shown here is derived from an EMBL/GenBank/DDBJ whole genome shotgun (WGS) entry which is preliminary data.</text>
</comment>
<feature type="region of interest" description="Disordered" evidence="1">
    <location>
        <begin position="210"/>
        <end position="229"/>
    </location>
</feature>
<dbReference type="OrthoDB" id="10645767at2759"/>
<feature type="compositionally biased region" description="Gly residues" evidence="1">
    <location>
        <begin position="14"/>
        <end position="23"/>
    </location>
</feature>
<evidence type="ECO:0000313" key="3">
    <source>
        <dbReference type="EMBL" id="KAG7457614.1"/>
    </source>
</evidence>
<feature type="region of interest" description="Disordered" evidence="1">
    <location>
        <begin position="12"/>
        <end position="66"/>
    </location>
</feature>
<proteinExistence type="predicted"/>
<keyword evidence="4" id="KW-1185">Reference proteome</keyword>
<organism evidence="3 4">
    <name type="scientific">Megalops atlanticus</name>
    <name type="common">Tarpon</name>
    <name type="synonym">Clupea gigantea</name>
    <dbReference type="NCBI Taxonomy" id="7932"/>
    <lineage>
        <taxon>Eukaryota</taxon>
        <taxon>Metazoa</taxon>
        <taxon>Chordata</taxon>
        <taxon>Craniata</taxon>
        <taxon>Vertebrata</taxon>
        <taxon>Euteleostomi</taxon>
        <taxon>Actinopterygii</taxon>
        <taxon>Neopterygii</taxon>
        <taxon>Teleostei</taxon>
        <taxon>Elopiformes</taxon>
        <taxon>Megalopidae</taxon>
        <taxon>Megalops</taxon>
    </lineage>
</organism>
<dbReference type="EMBL" id="JAFDVH010000021">
    <property type="protein sequence ID" value="KAG7457614.1"/>
    <property type="molecule type" value="Genomic_DNA"/>
</dbReference>
<evidence type="ECO:0000256" key="1">
    <source>
        <dbReference type="SAM" id="MobiDB-lite"/>
    </source>
</evidence>
<sequence length="351" mass="37421">MHIKHSYVLAAGTGDTGGTTGSEGGEEGGTEGSTVSTTVTSATSKITETTKKKEGEDKKVNEGKGKRSTSAGWWKIVLVLVGVVVVAGVAAIFWKCRTGRKVVPARQRATDHTYEVIKNRTVAAAGPGLQKPNEPIYYLAQNPQTSAGEGVQNQNNIYSSVHSLGDKGLQNPNEPIYYLAKNPETPGGNYSGRYYCNGTAAADLQVISENGQVDPKNPNDRTTTSGERKTICPVPVSTTVTSATSKEITKKKGGEDKEVNEGWWKIVLALVGVVVVAGVAAIFWKCRTERKVVPAQEIATDHTYEVIKDRTAAAAGPGVQNQNSIYSSVHSLGDKGLQNPSEPIYYLAKNP</sequence>
<protein>
    <submittedName>
        <fullName evidence="3">Uncharacterized protein</fullName>
    </submittedName>
</protein>
<feature type="transmembrane region" description="Helical" evidence="2">
    <location>
        <begin position="262"/>
        <end position="284"/>
    </location>
</feature>
<name>A0A9D3PDE0_MEGAT</name>
<keyword evidence="2" id="KW-0472">Membrane</keyword>
<feature type="transmembrane region" description="Helical" evidence="2">
    <location>
        <begin position="73"/>
        <end position="94"/>
    </location>
</feature>
<gene>
    <name evidence="3" type="ORF">MATL_G00229050</name>
</gene>
<keyword evidence="2" id="KW-0812">Transmembrane</keyword>
<dbReference type="Proteomes" id="UP001046870">
    <property type="component" value="Chromosome 21"/>
</dbReference>
<keyword evidence="2" id="KW-1133">Transmembrane helix</keyword>
<accession>A0A9D3PDE0</accession>
<feature type="compositionally biased region" description="Low complexity" evidence="1">
    <location>
        <begin position="32"/>
        <end position="47"/>
    </location>
</feature>
<evidence type="ECO:0000313" key="4">
    <source>
        <dbReference type="Proteomes" id="UP001046870"/>
    </source>
</evidence>
<evidence type="ECO:0000256" key="2">
    <source>
        <dbReference type="SAM" id="Phobius"/>
    </source>
</evidence>
<reference evidence="3" key="1">
    <citation type="submission" date="2021-01" db="EMBL/GenBank/DDBJ databases">
        <authorList>
            <person name="Zahm M."/>
            <person name="Roques C."/>
            <person name="Cabau C."/>
            <person name="Klopp C."/>
            <person name="Donnadieu C."/>
            <person name="Jouanno E."/>
            <person name="Lampietro C."/>
            <person name="Louis A."/>
            <person name="Herpin A."/>
            <person name="Echchiki A."/>
            <person name="Berthelot C."/>
            <person name="Parey E."/>
            <person name="Roest-Crollius H."/>
            <person name="Braasch I."/>
            <person name="Postlethwait J."/>
            <person name="Bobe J."/>
            <person name="Montfort J."/>
            <person name="Bouchez O."/>
            <person name="Begum T."/>
            <person name="Mejri S."/>
            <person name="Adams A."/>
            <person name="Chen W.-J."/>
            <person name="Guiguen Y."/>
        </authorList>
    </citation>
    <scope>NUCLEOTIDE SEQUENCE</scope>
    <source>
        <strain evidence="3">YG-15Mar2019-1</strain>
        <tissue evidence="3">Brain</tissue>
    </source>
</reference>
<dbReference type="AlphaFoldDB" id="A0A9D3PDE0"/>